<sequence length="173" mass="19596">MVILPLRAIALQMLFLWVAIAIESYLLHTQLQLHRRFSIFYAATLNLLANLLGWFLFFSLEKLLPSPIRQSLMRVILLGELDQSNSSWILLGIISAFFIGWLVKRQGLALLRTIRNFWIEKKYGEGGFSNAASEAFIQKTISRTVFNAHLISNSVILTIVIVQLIALNSGHGQ</sequence>
<name>A0ABT7AYC3_9CYAN</name>
<protein>
    <recommendedName>
        <fullName evidence="4">Filament integrity protein</fullName>
    </recommendedName>
</protein>
<feature type="transmembrane region" description="Helical" evidence="1">
    <location>
        <begin position="6"/>
        <end position="27"/>
    </location>
</feature>
<dbReference type="NCBIfam" id="NF045624">
    <property type="entry name" value="filament_FraC"/>
    <property type="match status" value="1"/>
</dbReference>
<dbReference type="RefSeq" id="WP_283755619.1">
    <property type="nucleotide sequence ID" value="NZ_JAQOSP010000133.1"/>
</dbReference>
<accession>A0ABT7AYC3</accession>
<proteinExistence type="predicted"/>
<evidence type="ECO:0000313" key="2">
    <source>
        <dbReference type="EMBL" id="MDJ1171865.1"/>
    </source>
</evidence>
<dbReference type="Proteomes" id="UP001235303">
    <property type="component" value="Unassembled WGS sequence"/>
</dbReference>
<dbReference type="Pfam" id="PF24301">
    <property type="entry name" value="FraC"/>
    <property type="match status" value="1"/>
</dbReference>
<evidence type="ECO:0000256" key="1">
    <source>
        <dbReference type="SAM" id="Phobius"/>
    </source>
</evidence>
<dbReference type="EMBL" id="JAQOSP010000133">
    <property type="protein sequence ID" value="MDJ1171865.1"/>
    <property type="molecule type" value="Genomic_DNA"/>
</dbReference>
<keyword evidence="3" id="KW-1185">Reference proteome</keyword>
<reference evidence="2 3" key="1">
    <citation type="submission" date="2023-01" db="EMBL/GenBank/DDBJ databases">
        <title>Novel diversity within Roseofilum (Cyanobacteria; Desertifilaceae) from marine benthic mats with descriptions of four novel species.</title>
        <authorList>
            <person name="Wang Y."/>
            <person name="Berthold D.E."/>
            <person name="Hu J."/>
            <person name="Lefler F.W."/>
            <person name="Laughinghouse H.D. IV."/>
        </authorList>
    </citation>
    <scope>NUCLEOTIDE SEQUENCE [LARGE SCALE GENOMIC DNA]</scope>
    <source>
        <strain evidence="2 3">BLCC-M154</strain>
    </source>
</reference>
<organism evidence="2 3">
    <name type="scientific">Roseofilum acuticapitatum BLCC-M154</name>
    <dbReference type="NCBI Taxonomy" id="3022444"/>
    <lineage>
        <taxon>Bacteria</taxon>
        <taxon>Bacillati</taxon>
        <taxon>Cyanobacteriota</taxon>
        <taxon>Cyanophyceae</taxon>
        <taxon>Desertifilales</taxon>
        <taxon>Desertifilaceae</taxon>
        <taxon>Roseofilum</taxon>
        <taxon>Roseofilum acuticapitatum</taxon>
    </lineage>
</organism>
<keyword evidence="1" id="KW-0472">Membrane</keyword>
<evidence type="ECO:0000313" key="3">
    <source>
        <dbReference type="Proteomes" id="UP001235303"/>
    </source>
</evidence>
<comment type="caution">
    <text evidence="2">The sequence shown here is derived from an EMBL/GenBank/DDBJ whole genome shotgun (WGS) entry which is preliminary data.</text>
</comment>
<feature type="transmembrane region" description="Helical" evidence="1">
    <location>
        <begin position="86"/>
        <end position="103"/>
    </location>
</feature>
<evidence type="ECO:0008006" key="4">
    <source>
        <dbReference type="Google" id="ProtNLM"/>
    </source>
</evidence>
<keyword evidence="1" id="KW-1133">Transmembrane helix</keyword>
<feature type="transmembrane region" description="Helical" evidence="1">
    <location>
        <begin position="146"/>
        <end position="167"/>
    </location>
</feature>
<keyword evidence="1" id="KW-0812">Transmembrane</keyword>
<feature type="transmembrane region" description="Helical" evidence="1">
    <location>
        <begin position="39"/>
        <end position="57"/>
    </location>
</feature>
<dbReference type="InterPro" id="IPR054663">
    <property type="entry name" value="FraC"/>
</dbReference>
<gene>
    <name evidence="2" type="ORF">PMG71_20765</name>
</gene>